<dbReference type="AlphaFoldDB" id="A0A1E3SGC7"/>
<evidence type="ECO:0000256" key="1">
    <source>
        <dbReference type="ARBA" id="ARBA00007358"/>
    </source>
</evidence>
<dbReference type="Proteomes" id="UP000094224">
    <property type="component" value="Unassembled WGS sequence"/>
</dbReference>
<evidence type="ECO:0000256" key="3">
    <source>
        <dbReference type="ARBA" id="ARBA00023027"/>
    </source>
</evidence>
<comment type="caution">
    <text evidence="6">The sequence shown here is derived from an EMBL/GenBank/DDBJ whole genome shotgun (WGS) entry which is preliminary data.</text>
</comment>
<evidence type="ECO:0000256" key="2">
    <source>
        <dbReference type="ARBA" id="ARBA00023002"/>
    </source>
</evidence>
<dbReference type="EMBL" id="MIHC01000064">
    <property type="protein sequence ID" value="ODR00628.1"/>
    <property type="molecule type" value="Genomic_DNA"/>
</dbReference>
<dbReference type="PANTHER" id="PTHR11496">
    <property type="entry name" value="ALCOHOL DEHYDROGENASE"/>
    <property type="match status" value="1"/>
</dbReference>
<dbReference type="GO" id="GO:0046872">
    <property type="term" value="F:metal ion binding"/>
    <property type="evidence" value="ECO:0007669"/>
    <property type="project" value="InterPro"/>
</dbReference>
<dbReference type="CDD" id="cd08192">
    <property type="entry name" value="MAR-like"/>
    <property type="match status" value="1"/>
</dbReference>
<evidence type="ECO:0000259" key="4">
    <source>
        <dbReference type="Pfam" id="PF00465"/>
    </source>
</evidence>
<dbReference type="PANTHER" id="PTHR11496:SF102">
    <property type="entry name" value="ALCOHOL DEHYDROGENASE 4"/>
    <property type="match status" value="1"/>
</dbReference>
<dbReference type="Gene3D" id="3.40.50.1970">
    <property type="match status" value="1"/>
</dbReference>
<dbReference type="Gene3D" id="1.20.1090.10">
    <property type="entry name" value="Dehydroquinate synthase-like - alpha domain"/>
    <property type="match status" value="1"/>
</dbReference>
<proteinExistence type="inferred from homology"/>
<keyword evidence="7" id="KW-1185">Reference proteome</keyword>
<gene>
    <name evidence="6" type="ORF">BHQ21_24135</name>
</gene>
<dbReference type="InterPro" id="IPR001670">
    <property type="entry name" value="ADH_Fe/GldA"/>
</dbReference>
<feature type="domain" description="Fe-containing alcohol dehydrogenase-like C-terminal" evidence="5">
    <location>
        <begin position="200"/>
        <end position="394"/>
    </location>
</feature>
<keyword evidence="3" id="KW-0520">NAD</keyword>
<reference evidence="7" key="1">
    <citation type="submission" date="2016-09" db="EMBL/GenBank/DDBJ databases">
        <authorList>
            <person name="Greninger A.L."/>
            <person name="Jerome K.R."/>
            <person name="Mcnair B."/>
            <person name="Wallis C."/>
            <person name="Fang F."/>
        </authorList>
    </citation>
    <scope>NUCLEOTIDE SEQUENCE [LARGE SCALE GENOMIC DNA]</scope>
    <source>
        <strain evidence="7">BC1_M4</strain>
    </source>
</reference>
<dbReference type="InterPro" id="IPR039697">
    <property type="entry name" value="Alcohol_dehydrogenase_Fe"/>
</dbReference>
<dbReference type="GO" id="GO:0004022">
    <property type="term" value="F:alcohol dehydrogenase (NAD+) activity"/>
    <property type="evidence" value="ECO:0007669"/>
    <property type="project" value="TreeGrafter"/>
</dbReference>
<dbReference type="RefSeq" id="WP_069402811.1">
    <property type="nucleotide sequence ID" value="NZ_JBKFED010000042.1"/>
</dbReference>
<evidence type="ECO:0000313" key="6">
    <source>
        <dbReference type="EMBL" id="ODR00628.1"/>
    </source>
</evidence>
<keyword evidence="2" id="KW-0560">Oxidoreductase</keyword>
<comment type="similarity">
    <text evidence="1">Belongs to the iron-containing alcohol dehydrogenase family.</text>
</comment>
<dbReference type="InterPro" id="IPR018211">
    <property type="entry name" value="ADH_Fe_CS"/>
</dbReference>
<organism evidence="6 7">
    <name type="scientific">Mycobacterium sherrisii</name>
    <dbReference type="NCBI Taxonomy" id="243061"/>
    <lineage>
        <taxon>Bacteria</taxon>
        <taxon>Bacillati</taxon>
        <taxon>Actinomycetota</taxon>
        <taxon>Actinomycetes</taxon>
        <taxon>Mycobacteriales</taxon>
        <taxon>Mycobacteriaceae</taxon>
        <taxon>Mycobacterium</taxon>
        <taxon>Mycobacterium simiae complex</taxon>
    </lineage>
</organism>
<accession>A0A1E3SGC7</accession>
<evidence type="ECO:0000313" key="7">
    <source>
        <dbReference type="Proteomes" id="UP000094224"/>
    </source>
</evidence>
<name>A0A1E3SGC7_9MYCO</name>
<dbReference type="InterPro" id="IPR056798">
    <property type="entry name" value="ADH_Fe_C"/>
</dbReference>
<dbReference type="Pfam" id="PF25137">
    <property type="entry name" value="ADH_Fe_C"/>
    <property type="match status" value="1"/>
</dbReference>
<dbReference type="SUPFAM" id="SSF56796">
    <property type="entry name" value="Dehydroquinate synthase-like"/>
    <property type="match status" value="1"/>
</dbReference>
<sequence length="394" mass="41109">MPCKFTVPRVEEITYGPGAFDALSDIVHAQGGRRPAAIMSGSLAATELRQALRDQFGAALVGVYSSVPQHVPRTAVLEAAAMARDGGADCVISIGGGTPIDCAKAVAMCLATGITTPDDFDKYRVRFTYPDAYDVPDIPGPTIPHIAVPTTLSGGEHTGLAGITDEVTHVKRAYTAPSLTPKAVILDPDVAARTPAWLWAASGIRAVDHAVEGILSAKSMPLADALGLEALRLLAANLERSTNDPSDTQSRTNCLLASWLSIFGATNVGMGLSHGIGHQLAAQFDITHGVTSAIMLPHVMQFNASLTGPQLRRIAEALGRDTRDLDEASAGREAISAVRDLVTRLGVTNTISTAGGVRDALPGLAENIMGDAAVAASRRPVSKEDVLALLDAAW</sequence>
<dbReference type="PROSITE" id="PS00060">
    <property type="entry name" value="ADH_IRON_2"/>
    <property type="match status" value="1"/>
</dbReference>
<feature type="domain" description="Alcohol dehydrogenase iron-type/glycerol dehydrogenase GldA" evidence="4">
    <location>
        <begin position="12"/>
        <end position="188"/>
    </location>
</feature>
<protein>
    <submittedName>
        <fullName evidence="6">Lactaldehyde reductase</fullName>
    </submittedName>
</protein>
<evidence type="ECO:0000259" key="5">
    <source>
        <dbReference type="Pfam" id="PF25137"/>
    </source>
</evidence>
<dbReference type="Pfam" id="PF00465">
    <property type="entry name" value="Fe-ADH"/>
    <property type="match status" value="1"/>
</dbReference>